<feature type="compositionally biased region" description="Basic and acidic residues" evidence="1">
    <location>
        <begin position="332"/>
        <end position="347"/>
    </location>
</feature>
<dbReference type="Gene3D" id="2.30.30.140">
    <property type="match status" value="1"/>
</dbReference>
<dbReference type="CDD" id="cd05162">
    <property type="entry name" value="PWWP"/>
    <property type="match status" value="1"/>
</dbReference>
<evidence type="ECO:0000313" key="3">
    <source>
        <dbReference type="EMBL" id="PKA66934.1"/>
    </source>
</evidence>
<dbReference type="PROSITE" id="PS50812">
    <property type="entry name" value="PWWP"/>
    <property type="match status" value="1"/>
</dbReference>
<evidence type="ECO:0000313" key="4">
    <source>
        <dbReference type="Proteomes" id="UP000236161"/>
    </source>
</evidence>
<protein>
    <submittedName>
        <fullName evidence="3">Serine/threonine-protein kinase ATM</fullName>
        <ecNumber evidence="3">2.7.11.1</ecNumber>
    </submittedName>
</protein>
<feature type="compositionally biased region" description="Basic and acidic residues" evidence="1">
    <location>
        <begin position="38"/>
        <end position="62"/>
    </location>
</feature>
<dbReference type="SMART" id="SM00293">
    <property type="entry name" value="PWWP"/>
    <property type="match status" value="1"/>
</dbReference>
<feature type="region of interest" description="Disordered" evidence="1">
    <location>
        <begin position="428"/>
        <end position="493"/>
    </location>
</feature>
<evidence type="ECO:0000256" key="1">
    <source>
        <dbReference type="SAM" id="MobiDB-lite"/>
    </source>
</evidence>
<gene>
    <name evidence="3" type="primary">ATM</name>
    <name evidence="3" type="ORF">AXF42_Ash003591</name>
</gene>
<name>A0A2I0BGP0_9ASPA</name>
<sequence length="493" mass="53428">MTSDSSASDAEGTNEAAEWEAAAFASNLSSKGGGADGSGRDMEDNEETRMDPDQGEHSEHGGGVENPNPSADIREMYSDSWPRIFDAAVGSSKAAVASNSCLSGNGCRGDENRKDLDQGKQSEHDGGGENPNPNGDVRTSDKEELSREDDGKQLTFSVSELVWGKVSRHPWRPAQIVHPSFASKPALKRRKKDRFLVAYFGDRTFAWNSESQLQPFESSFSHLLPQCSTDAYLHAIDEALGEMARLTEIGMSCGCTIDMLNADLMQQKLQNPGVRGGTLCPIADRRGILSSFEPGRLVELIQELALFSFGDCNRLELVKAMAQLKPFSRLNSKDRSDFRAGGEESGAKRRGRGRPPAGKKSLPEKRRATDSDSGKAGKLMKKNSIESLGDHLSGSASPSLARAAKFGESMRRVASEIKRSSPVFEAHSSWRDRRGAGVTGDEKQRRRAGRRSRGGFDDSGLVSVEVKTACSPGSLESTGSCRERKMNAKSKSI</sequence>
<dbReference type="AlphaFoldDB" id="A0A2I0BGP0"/>
<accession>A0A2I0BGP0</accession>
<evidence type="ECO:0000259" key="2">
    <source>
        <dbReference type="PROSITE" id="PS50812"/>
    </source>
</evidence>
<dbReference type="PANTHER" id="PTHR42851:SF4">
    <property type="entry name" value="PWWP DOMAIN-CONTAINING PROTEIN"/>
    <property type="match status" value="1"/>
</dbReference>
<dbReference type="EC" id="2.7.11.1" evidence="3"/>
<dbReference type="Proteomes" id="UP000236161">
    <property type="component" value="Unassembled WGS sequence"/>
</dbReference>
<dbReference type="InterPro" id="IPR053063">
    <property type="entry name" value="PWWP_domain_containing_PDP"/>
</dbReference>
<proteinExistence type="predicted"/>
<dbReference type="EMBL" id="KZ451885">
    <property type="protein sequence ID" value="PKA66934.1"/>
    <property type="molecule type" value="Genomic_DNA"/>
</dbReference>
<dbReference type="PANTHER" id="PTHR42851">
    <property type="entry name" value="ALDOLASE-RELATED"/>
    <property type="match status" value="1"/>
</dbReference>
<keyword evidence="4" id="KW-1185">Reference proteome</keyword>
<feature type="compositionally biased region" description="Basic and acidic residues" evidence="1">
    <location>
        <begin position="361"/>
        <end position="375"/>
    </location>
</feature>
<keyword evidence="3" id="KW-0808">Transferase</keyword>
<organism evidence="3 4">
    <name type="scientific">Apostasia shenzhenica</name>
    <dbReference type="NCBI Taxonomy" id="1088818"/>
    <lineage>
        <taxon>Eukaryota</taxon>
        <taxon>Viridiplantae</taxon>
        <taxon>Streptophyta</taxon>
        <taxon>Embryophyta</taxon>
        <taxon>Tracheophyta</taxon>
        <taxon>Spermatophyta</taxon>
        <taxon>Magnoliopsida</taxon>
        <taxon>Liliopsida</taxon>
        <taxon>Asparagales</taxon>
        <taxon>Orchidaceae</taxon>
        <taxon>Apostasioideae</taxon>
        <taxon>Apostasia</taxon>
    </lineage>
</organism>
<feature type="compositionally biased region" description="Basic and acidic residues" evidence="1">
    <location>
        <begin position="428"/>
        <end position="444"/>
    </location>
</feature>
<feature type="domain" description="PWWP" evidence="2">
    <location>
        <begin position="158"/>
        <end position="219"/>
    </location>
</feature>
<dbReference type="SUPFAM" id="SSF63748">
    <property type="entry name" value="Tudor/PWWP/MBT"/>
    <property type="match status" value="1"/>
</dbReference>
<feature type="region of interest" description="Disordered" evidence="1">
    <location>
        <begin position="332"/>
        <end position="379"/>
    </location>
</feature>
<reference evidence="3 4" key="1">
    <citation type="journal article" date="2017" name="Nature">
        <title>The Apostasia genome and the evolution of orchids.</title>
        <authorList>
            <person name="Zhang G.Q."/>
            <person name="Liu K.W."/>
            <person name="Li Z."/>
            <person name="Lohaus R."/>
            <person name="Hsiao Y.Y."/>
            <person name="Niu S.C."/>
            <person name="Wang J.Y."/>
            <person name="Lin Y.C."/>
            <person name="Xu Q."/>
            <person name="Chen L.J."/>
            <person name="Yoshida K."/>
            <person name="Fujiwara S."/>
            <person name="Wang Z.W."/>
            <person name="Zhang Y.Q."/>
            <person name="Mitsuda N."/>
            <person name="Wang M."/>
            <person name="Liu G.H."/>
            <person name="Pecoraro L."/>
            <person name="Huang H.X."/>
            <person name="Xiao X.J."/>
            <person name="Lin M."/>
            <person name="Wu X.Y."/>
            <person name="Wu W.L."/>
            <person name="Chen Y.Y."/>
            <person name="Chang S.B."/>
            <person name="Sakamoto S."/>
            <person name="Ohme-Takagi M."/>
            <person name="Yagi M."/>
            <person name="Zeng S.J."/>
            <person name="Shen C.Y."/>
            <person name="Yeh C.M."/>
            <person name="Luo Y.B."/>
            <person name="Tsai W.C."/>
            <person name="Van de Peer Y."/>
            <person name="Liu Z.J."/>
        </authorList>
    </citation>
    <scope>NUCLEOTIDE SEQUENCE [LARGE SCALE GENOMIC DNA]</scope>
    <source>
        <strain evidence="4">cv. Shenzhen</strain>
        <tissue evidence="3">Stem</tissue>
    </source>
</reference>
<feature type="region of interest" description="Disordered" evidence="1">
    <location>
        <begin position="1"/>
        <end position="77"/>
    </location>
</feature>
<dbReference type="GO" id="GO:0004674">
    <property type="term" value="F:protein serine/threonine kinase activity"/>
    <property type="evidence" value="ECO:0007669"/>
    <property type="project" value="UniProtKB-EC"/>
</dbReference>
<dbReference type="InterPro" id="IPR000313">
    <property type="entry name" value="PWWP_dom"/>
</dbReference>
<feature type="region of interest" description="Disordered" evidence="1">
    <location>
        <begin position="97"/>
        <end position="151"/>
    </location>
</feature>
<feature type="compositionally biased region" description="Basic and acidic residues" evidence="1">
    <location>
        <begin position="108"/>
        <end position="127"/>
    </location>
</feature>
<feature type="compositionally biased region" description="Low complexity" evidence="1">
    <location>
        <begin position="10"/>
        <end position="25"/>
    </location>
</feature>
<keyword evidence="3" id="KW-0418">Kinase</keyword>
<dbReference type="Pfam" id="PF00855">
    <property type="entry name" value="PWWP"/>
    <property type="match status" value="1"/>
</dbReference>
<dbReference type="OrthoDB" id="62853at2759"/>
<feature type="compositionally biased region" description="Basic and acidic residues" evidence="1">
    <location>
        <begin position="138"/>
        <end position="151"/>
    </location>
</feature>